<name>A0A671VW16_SPAAU</name>
<accession>A0A671VW16</accession>
<dbReference type="SUPFAM" id="SSF57535">
    <property type="entry name" value="Complement control module/SCR domain"/>
    <property type="match status" value="2"/>
</dbReference>
<keyword evidence="1 4" id="KW-0768">Sushi</keyword>
<reference evidence="6" key="3">
    <citation type="submission" date="2025-09" db="UniProtKB">
        <authorList>
            <consortium name="Ensembl"/>
        </authorList>
    </citation>
    <scope>IDENTIFICATION</scope>
</reference>
<dbReference type="GO" id="GO:0006956">
    <property type="term" value="P:complement activation"/>
    <property type="evidence" value="ECO:0007669"/>
    <property type="project" value="TreeGrafter"/>
</dbReference>
<evidence type="ECO:0000256" key="2">
    <source>
        <dbReference type="ARBA" id="ARBA00022729"/>
    </source>
</evidence>
<dbReference type="GO" id="GO:0005615">
    <property type="term" value="C:extracellular space"/>
    <property type="evidence" value="ECO:0007669"/>
    <property type="project" value="TreeGrafter"/>
</dbReference>
<evidence type="ECO:0000313" key="6">
    <source>
        <dbReference type="Ensembl" id="ENSSAUP00010028741.1"/>
    </source>
</evidence>
<dbReference type="InterPro" id="IPR000436">
    <property type="entry name" value="Sushi_SCR_CCP_dom"/>
</dbReference>
<dbReference type="GeneTree" id="ENSGT01150000287573"/>
<dbReference type="Proteomes" id="UP000472265">
    <property type="component" value="Chromosome 11"/>
</dbReference>
<dbReference type="Ensembl" id="ENSSAUT00010030317.1">
    <property type="protein sequence ID" value="ENSSAUP00010028741.1"/>
    <property type="gene ID" value="ENSSAUG00010012381.1"/>
</dbReference>
<dbReference type="PANTHER" id="PTHR45785">
    <property type="entry name" value="COMPLEMENT FACTOR H-RELATED"/>
    <property type="match status" value="1"/>
</dbReference>
<proteinExistence type="predicted"/>
<dbReference type="InterPro" id="IPR051503">
    <property type="entry name" value="ComplSys_Reg/VirEntry_Med"/>
</dbReference>
<protein>
    <recommendedName>
        <fullName evidence="5">Sushi domain-containing protein</fullName>
    </recommendedName>
</protein>
<dbReference type="InterPro" id="IPR035976">
    <property type="entry name" value="Sushi/SCR/CCP_sf"/>
</dbReference>
<keyword evidence="2" id="KW-0732">Signal</keyword>
<sequence length="160" mass="18591">MNLLTEICFHLTDYEIFLLCYDYYKVTCSNQRDPLVDDWRVQRITLNGTARYTCRSGYRSKDGANMATCTRDGWRPNPLCQATTCGPSRDFETAEIQGNLKPEYSYNERVEYVCKSGYTGRFNLKCGQTGWLGQEQCRGKKVFYSCKKYRCWEGYSSNVA</sequence>
<dbReference type="SMART" id="SM00032">
    <property type="entry name" value="CCP"/>
    <property type="match status" value="2"/>
</dbReference>
<dbReference type="Pfam" id="PF00084">
    <property type="entry name" value="Sushi"/>
    <property type="match status" value="2"/>
</dbReference>
<keyword evidence="7" id="KW-1185">Reference proteome</keyword>
<evidence type="ECO:0000259" key="5">
    <source>
        <dbReference type="PROSITE" id="PS50923"/>
    </source>
</evidence>
<comment type="caution">
    <text evidence="4">Lacks conserved residue(s) required for the propagation of feature annotation.</text>
</comment>
<evidence type="ECO:0000313" key="7">
    <source>
        <dbReference type="Proteomes" id="UP000472265"/>
    </source>
</evidence>
<dbReference type="PROSITE" id="PS50923">
    <property type="entry name" value="SUSHI"/>
    <property type="match status" value="2"/>
</dbReference>
<evidence type="ECO:0000256" key="4">
    <source>
        <dbReference type="PROSITE-ProRule" id="PRU00302"/>
    </source>
</evidence>
<organism evidence="6 7">
    <name type="scientific">Sparus aurata</name>
    <name type="common">Gilthead sea bream</name>
    <dbReference type="NCBI Taxonomy" id="8175"/>
    <lineage>
        <taxon>Eukaryota</taxon>
        <taxon>Metazoa</taxon>
        <taxon>Chordata</taxon>
        <taxon>Craniata</taxon>
        <taxon>Vertebrata</taxon>
        <taxon>Euteleostomi</taxon>
        <taxon>Actinopterygii</taxon>
        <taxon>Neopterygii</taxon>
        <taxon>Teleostei</taxon>
        <taxon>Neoteleostei</taxon>
        <taxon>Acanthomorphata</taxon>
        <taxon>Eupercaria</taxon>
        <taxon>Spariformes</taxon>
        <taxon>Sparidae</taxon>
        <taxon>Sparus</taxon>
    </lineage>
</organism>
<dbReference type="GO" id="GO:0001851">
    <property type="term" value="F:complement component C3b binding"/>
    <property type="evidence" value="ECO:0007669"/>
    <property type="project" value="TreeGrafter"/>
</dbReference>
<reference evidence="6" key="1">
    <citation type="submission" date="2021-04" db="EMBL/GenBank/DDBJ databases">
        <authorList>
            <consortium name="Wellcome Sanger Institute Data Sharing"/>
        </authorList>
    </citation>
    <scope>NUCLEOTIDE SEQUENCE [LARGE SCALE GENOMIC DNA]</scope>
</reference>
<evidence type="ECO:0000256" key="3">
    <source>
        <dbReference type="ARBA" id="ARBA00023157"/>
    </source>
</evidence>
<keyword evidence="3" id="KW-1015">Disulfide bond</keyword>
<dbReference type="AlphaFoldDB" id="A0A671VW16"/>
<feature type="domain" description="Sushi" evidence="5">
    <location>
        <begin position="26"/>
        <end position="82"/>
    </location>
</feature>
<dbReference type="InParanoid" id="A0A671VW16"/>
<feature type="domain" description="Sushi" evidence="5">
    <location>
        <begin position="83"/>
        <end position="139"/>
    </location>
</feature>
<reference evidence="6" key="2">
    <citation type="submission" date="2025-08" db="UniProtKB">
        <authorList>
            <consortium name="Ensembl"/>
        </authorList>
    </citation>
    <scope>IDENTIFICATION</scope>
</reference>
<evidence type="ECO:0000256" key="1">
    <source>
        <dbReference type="ARBA" id="ARBA00022659"/>
    </source>
</evidence>
<dbReference type="Gene3D" id="2.10.70.10">
    <property type="entry name" value="Complement Module, domain 1"/>
    <property type="match status" value="2"/>
</dbReference>
<dbReference type="PANTHER" id="PTHR45785:SF7">
    <property type="entry name" value="COMPLEMENT FACTOR H"/>
    <property type="match status" value="1"/>
</dbReference>